<evidence type="ECO:0000313" key="2">
    <source>
        <dbReference type="Proteomes" id="UP001055868"/>
    </source>
</evidence>
<accession>A0ABY4NCA2</accession>
<protein>
    <recommendedName>
        <fullName evidence="3">Transcriptional regulator</fullName>
    </recommendedName>
</protein>
<dbReference type="SUPFAM" id="SSF46955">
    <property type="entry name" value="Putative DNA-binding domain"/>
    <property type="match status" value="1"/>
</dbReference>
<dbReference type="RefSeq" id="WP_249481225.1">
    <property type="nucleotide sequence ID" value="NZ_CP097219.1"/>
</dbReference>
<dbReference type="Proteomes" id="UP001055868">
    <property type="component" value="Plasmid pCBA3104-01"/>
</dbReference>
<sequence length="202" mass="23191">MNELPLSEIAVKLGTPARTIRKHTLMDGFPDPVGKRGGTRLYDLEAVQAWEEQRENPSLPTSEDDSVRLVSLQEAAEDLGLSYGSMRNYVGWHESFPKPVKRISNRPYFNLEEIRTWNARRQRVLQIDADTETTEVDGLLTRTGVALELGVKPNSVTKYALRDTEFSKDFPEPARKIGRTRLWDRDEIRAWRSTRPRPAQRA</sequence>
<dbReference type="InterPro" id="IPR036388">
    <property type="entry name" value="WH-like_DNA-bd_sf"/>
</dbReference>
<gene>
    <name evidence="1" type="ORF">M4486_19620</name>
</gene>
<keyword evidence="1" id="KW-0614">Plasmid</keyword>
<geneLocation type="plasmid" evidence="1 2">
    <name>pCBA3104-01</name>
</geneLocation>
<evidence type="ECO:0008006" key="3">
    <source>
        <dbReference type="Google" id="ProtNLM"/>
    </source>
</evidence>
<dbReference type="Gene3D" id="1.10.10.10">
    <property type="entry name" value="Winged helix-like DNA-binding domain superfamily/Winged helix DNA-binding domain"/>
    <property type="match status" value="1"/>
</dbReference>
<dbReference type="EMBL" id="CP097219">
    <property type="protein sequence ID" value="UQN31801.1"/>
    <property type="molecule type" value="Genomic_DNA"/>
</dbReference>
<reference evidence="1" key="1">
    <citation type="submission" date="2022-05" db="EMBL/GenBank/DDBJ databases">
        <title>Genomic analysis of Brachybacterium sp. CBA3104.</title>
        <authorList>
            <person name="Roh S.W."/>
            <person name="Kim Y.B."/>
            <person name="Kim Y."/>
        </authorList>
    </citation>
    <scope>NUCLEOTIDE SEQUENCE</scope>
    <source>
        <strain evidence="1">CBA3104</strain>
        <plasmid evidence="1">pCBA3104-01</plasmid>
    </source>
</reference>
<keyword evidence="2" id="KW-1185">Reference proteome</keyword>
<organism evidence="1 2">
    <name type="scientific">Brachybacterium kimchii</name>
    <dbReference type="NCBI Taxonomy" id="2942909"/>
    <lineage>
        <taxon>Bacteria</taxon>
        <taxon>Bacillati</taxon>
        <taxon>Actinomycetota</taxon>
        <taxon>Actinomycetes</taxon>
        <taxon>Micrococcales</taxon>
        <taxon>Dermabacteraceae</taxon>
        <taxon>Brachybacterium</taxon>
    </lineage>
</organism>
<evidence type="ECO:0000313" key="1">
    <source>
        <dbReference type="EMBL" id="UQN31801.1"/>
    </source>
</evidence>
<proteinExistence type="predicted"/>
<name>A0ABY4NCA2_9MICO</name>
<dbReference type="InterPro" id="IPR009061">
    <property type="entry name" value="DNA-bd_dom_put_sf"/>
</dbReference>